<dbReference type="EMBL" id="DS235171">
    <property type="protein sequence ID" value="EEB12870.1"/>
    <property type="molecule type" value="Genomic_DNA"/>
</dbReference>
<reference evidence="2" key="3">
    <citation type="submission" date="2021-02" db="UniProtKB">
        <authorList>
            <consortium name="EnsemblMetazoa"/>
        </authorList>
    </citation>
    <scope>IDENTIFICATION</scope>
    <source>
        <strain evidence="2">USDA</strain>
    </source>
</reference>
<protein>
    <submittedName>
        <fullName evidence="1 2">Uncharacterized protein</fullName>
    </submittedName>
</protein>
<organism>
    <name type="scientific">Pediculus humanus subsp. corporis</name>
    <name type="common">Body louse</name>
    <dbReference type="NCBI Taxonomy" id="121224"/>
    <lineage>
        <taxon>Eukaryota</taxon>
        <taxon>Metazoa</taxon>
        <taxon>Ecdysozoa</taxon>
        <taxon>Arthropoda</taxon>
        <taxon>Hexapoda</taxon>
        <taxon>Insecta</taxon>
        <taxon>Pterygota</taxon>
        <taxon>Neoptera</taxon>
        <taxon>Paraneoptera</taxon>
        <taxon>Psocodea</taxon>
        <taxon>Troctomorpha</taxon>
        <taxon>Phthiraptera</taxon>
        <taxon>Anoplura</taxon>
        <taxon>Pediculidae</taxon>
        <taxon>Pediculus</taxon>
    </lineage>
</organism>
<dbReference type="AlphaFoldDB" id="E0VHI4"/>
<accession>E0VHI4</accession>
<dbReference type="InParanoid" id="E0VHI4"/>
<sequence>MTSCTTRPPITLFISKKNILTIYVEDEDKGILVKKINGISEIDLKNCCTDWQVGNMGMNMHKKSHDNTFTPDKIVIQDKKRKNDVYDELEENEKKKIFQDLNFKLSPSEKLMVQEVLDGIDLEDFDFS</sequence>
<gene>
    <name evidence="2" type="primary">8237413</name>
    <name evidence="1" type="ORF">Phum_PHUM211470</name>
</gene>
<dbReference type="VEuPathDB" id="VectorBase:PHUM211470"/>
<dbReference type="EMBL" id="AAZO01002438">
    <property type="status" value="NOT_ANNOTATED_CDS"/>
    <property type="molecule type" value="Genomic_DNA"/>
</dbReference>
<evidence type="ECO:0000313" key="2">
    <source>
        <dbReference type="EnsemblMetazoa" id="PHUM211470-PA"/>
    </source>
</evidence>
<dbReference type="KEGG" id="phu:Phum_PHUM211470"/>
<dbReference type="GeneID" id="8237413"/>
<keyword evidence="3" id="KW-1185">Reference proteome</keyword>
<proteinExistence type="predicted"/>
<dbReference type="HOGENOM" id="CLU_1962212_0_0_1"/>
<dbReference type="Proteomes" id="UP000009046">
    <property type="component" value="Unassembled WGS sequence"/>
</dbReference>
<evidence type="ECO:0000313" key="1">
    <source>
        <dbReference type="EMBL" id="EEB12870.1"/>
    </source>
</evidence>
<evidence type="ECO:0000313" key="3">
    <source>
        <dbReference type="Proteomes" id="UP000009046"/>
    </source>
</evidence>
<reference evidence="1" key="2">
    <citation type="submission" date="2007-04" db="EMBL/GenBank/DDBJ databases">
        <title>The genome of the human body louse.</title>
        <authorList>
            <consortium name="The Human Body Louse Genome Consortium"/>
            <person name="Kirkness E."/>
            <person name="Walenz B."/>
            <person name="Hass B."/>
            <person name="Bruggner R."/>
            <person name="Strausberg R."/>
        </authorList>
    </citation>
    <scope>NUCLEOTIDE SEQUENCE</scope>
    <source>
        <strain evidence="1">USDA</strain>
    </source>
</reference>
<dbReference type="RefSeq" id="XP_002425608.1">
    <property type="nucleotide sequence ID" value="XM_002425563.1"/>
</dbReference>
<dbReference type="EnsemblMetazoa" id="PHUM211470-RA">
    <property type="protein sequence ID" value="PHUM211470-PA"/>
    <property type="gene ID" value="PHUM211470"/>
</dbReference>
<name>E0VHI4_PEDHC</name>
<dbReference type="CTD" id="8237413"/>
<reference evidence="1" key="1">
    <citation type="submission" date="2007-04" db="EMBL/GenBank/DDBJ databases">
        <title>Annotation of Pediculus humanus corporis strain USDA.</title>
        <authorList>
            <person name="Kirkness E."/>
            <person name="Hannick L."/>
            <person name="Hass B."/>
            <person name="Bruggner R."/>
            <person name="Lawson D."/>
            <person name="Bidwell S."/>
            <person name="Joardar V."/>
            <person name="Caler E."/>
            <person name="Walenz B."/>
            <person name="Inman J."/>
            <person name="Schobel S."/>
            <person name="Galinsky K."/>
            <person name="Amedeo P."/>
            <person name="Strausberg R."/>
        </authorList>
    </citation>
    <scope>NUCLEOTIDE SEQUENCE</scope>
    <source>
        <strain evidence="1">USDA</strain>
    </source>
</reference>